<dbReference type="AlphaFoldDB" id="A0A8H9K726"/>
<evidence type="ECO:0000256" key="2">
    <source>
        <dbReference type="ARBA" id="ARBA00023002"/>
    </source>
</evidence>
<keyword evidence="2" id="KW-0560">Oxidoreductase</keyword>
<dbReference type="InterPro" id="IPR036291">
    <property type="entry name" value="NAD(P)-bd_dom_sf"/>
</dbReference>
<dbReference type="PANTHER" id="PTHR43708:SF5">
    <property type="entry name" value="CONSERVED EXPRESSED OXIDOREDUCTASE (EUROFUNG)-RELATED"/>
    <property type="match status" value="1"/>
</dbReference>
<evidence type="ECO:0000259" key="4">
    <source>
        <dbReference type="Pfam" id="PF02894"/>
    </source>
</evidence>
<dbReference type="PANTHER" id="PTHR43708">
    <property type="entry name" value="CONSERVED EXPRESSED OXIDOREDUCTASE (EUROFUNG)"/>
    <property type="match status" value="1"/>
</dbReference>
<dbReference type="Gene3D" id="3.30.360.10">
    <property type="entry name" value="Dihydrodipicolinate Reductase, domain 2"/>
    <property type="match status" value="1"/>
</dbReference>
<name>A0A8H9K726_VIBVL</name>
<dbReference type="Pfam" id="PF02894">
    <property type="entry name" value="GFO_IDH_MocA_C"/>
    <property type="match status" value="1"/>
</dbReference>
<dbReference type="EMBL" id="DACRBY010000005">
    <property type="protein sequence ID" value="HAS8539299.1"/>
    <property type="molecule type" value="Genomic_DNA"/>
</dbReference>
<comment type="caution">
    <text evidence="5">The sequence shown here is derived from an EMBL/GenBank/DDBJ whole genome shotgun (WGS) entry which is preliminary data.</text>
</comment>
<dbReference type="GO" id="GO:0000166">
    <property type="term" value="F:nucleotide binding"/>
    <property type="evidence" value="ECO:0007669"/>
    <property type="project" value="InterPro"/>
</dbReference>
<dbReference type="Pfam" id="PF01408">
    <property type="entry name" value="GFO_IDH_MocA"/>
    <property type="match status" value="1"/>
</dbReference>
<proteinExistence type="inferred from homology"/>
<dbReference type="NCBIfam" id="NF008607">
    <property type="entry name" value="PRK11579.1"/>
    <property type="match status" value="1"/>
</dbReference>
<organism evidence="5">
    <name type="scientific">Vibrio vulnificus</name>
    <dbReference type="NCBI Taxonomy" id="672"/>
    <lineage>
        <taxon>Bacteria</taxon>
        <taxon>Pseudomonadati</taxon>
        <taxon>Pseudomonadota</taxon>
        <taxon>Gammaproteobacteria</taxon>
        <taxon>Vibrionales</taxon>
        <taxon>Vibrionaceae</taxon>
        <taxon>Vibrio</taxon>
    </lineage>
</organism>
<evidence type="ECO:0000259" key="3">
    <source>
        <dbReference type="Pfam" id="PF01408"/>
    </source>
</evidence>
<accession>A0A8H9K726</accession>
<gene>
    <name evidence="5" type="ORF">I7730_05820</name>
</gene>
<dbReference type="InterPro" id="IPR051317">
    <property type="entry name" value="Gfo/Idh/MocA_oxidoreduct"/>
</dbReference>
<reference evidence="5" key="1">
    <citation type="journal article" date="2018" name="Genome Biol.">
        <title>SKESA: strategic k-mer extension for scrupulous assemblies.</title>
        <authorList>
            <person name="Souvorov A."/>
            <person name="Agarwala R."/>
            <person name="Lipman D.J."/>
        </authorList>
    </citation>
    <scope>NUCLEOTIDE SEQUENCE</scope>
    <source>
        <strain evidence="5">BCW_3452</strain>
    </source>
</reference>
<dbReference type="GO" id="GO:0016491">
    <property type="term" value="F:oxidoreductase activity"/>
    <property type="evidence" value="ECO:0007669"/>
    <property type="project" value="UniProtKB-KW"/>
</dbReference>
<feature type="domain" description="Gfo/Idh/MocA-like oxidoreductase C-terminal" evidence="4">
    <location>
        <begin position="147"/>
        <end position="355"/>
    </location>
</feature>
<dbReference type="Proteomes" id="UP000863257">
    <property type="component" value="Unassembled WGS sequence"/>
</dbReference>
<reference evidence="5" key="2">
    <citation type="submission" date="2019-01" db="EMBL/GenBank/DDBJ databases">
        <authorList>
            <consortium name="NCBI Pathogen Detection Project"/>
        </authorList>
    </citation>
    <scope>NUCLEOTIDE SEQUENCE</scope>
    <source>
        <strain evidence="5">BCW_3452</strain>
    </source>
</reference>
<dbReference type="InterPro" id="IPR000683">
    <property type="entry name" value="Gfo/Idh/MocA-like_OxRdtase_N"/>
</dbReference>
<evidence type="ECO:0000256" key="1">
    <source>
        <dbReference type="ARBA" id="ARBA00010928"/>
    </source>
</evidence>
<comment type="similarity">
    <text evidence="1">Belongs to the Gfo/Idh/MocA family.</text>
</comment>
<sequence length="358" mass="40567">MFFHGFKKRAPSMPYSPVKTALIGYGFSAKTFHLPFIESSAELALCAISSSQQAAVLADFPQAEWYGDAYQMLDQSDAELVIITAPNDVHFPLAKYALERGKHVIVEKPFVTRKEDGEALIQLAEQQGLVLSVFHNRRWDGDFLTVKKLIETGQLGEVKLFESHFDRYRPEVRQRWRELAQEGGGILYDLAPHLLDQTLALFGLPQAINAQCRIMRPQGQTIDYYNLILHYPDHLVHLHSNLYSPEPNLRFRVLGSLAKYEKYGLDPQEGYLKQGVQPKDESWAREEPEHYGRMYRESDAETVPTELGGYQHYFTGVANAIRLGAANPVTAQEALNNIALIELALESSRTGQTLTIDW</sequence>
<protein>
    <submittedName>
        <fullName evidence="5">Oxidoreductase</fullName>
    </submittedName>
</protein>
<evidence type="ECO:0000313" key="5">
    <source>
        <dbReference type="EMBL" id="HAS8539299.1"/>
    </source>
</evidence>
<dbReference type="SUPFAM" id="SSF51735">
    <property type="entry name" value="NAD(P)-binding Rossmann-fold domains"/>
    <property type="match status" value="1"/>
</dbReference>
<feature type="domain" description="Gfo/Idh/MocA-like oxidoreductase N-terminal" evidence="3">
    <location>
        <begin position="19"/>
        <end position="135"/>
    </location>
</feature>
<dbReference type="InterPro" id="IPR004104">
    <property type="entry name" value="Gfo/Idh/MocA-like_OxRdtase_C"/>
</dbReference>
<dbReference type="Gene3D" id="3.40.50.720">
    <property type="entry name" value="NAD(P)-binding Rossmann-like Domain"/>
    <property type="match status" value="1"/>
</dbReference>